<gene>
    <name evidence="1" type="ORF">LOAG_12400</name>
</gene>
<name>A0A1S0TLA3_LOALO</name>
<accession>A0A1S0TLA3</accession>
<dbReference type="GeneID" id="9949862"/>
<reference evidence="1" key="1">
    <citation type="submission" date="2012-04" db="EMBL/GenBank/DDBJ databases">
        <title>The Genome Sequence of Loa loa.</title>
        <authorList>
            <consortium name="The Broad Institute Genome Sequencing Platform"/>
            <consortium name="Broad Institute Genome Sequencing Center for Infectious Disease"/>
            <person name="Nutman T.B."/>
            <person name="Fink D.L."/>
            <person name="Russ C."/>
            <person name="Young S."/>
            <person name="Zeng Q."/>
            <person name="Gargeya S."/>
            <person name="Alvarado L."/>
            <person name="Berlin A."/>
            <person name="Chapman S.B."/>
            <person name="Chen Z."/>
            <person name="Freedman E."/>
            <person name="Gellesch M."/>
            <person name="Goldberg J."/>
            <person name="Griggs A."/>
            <person name="Gujja S."/>
            <person name="Heilman E.R."/>
            <person name="Heiman D."/>
            <person name="Howarth C."/>
            <person name="Mehta T."/>
            <person name="Neiman D."/>
            <person name="Pearson M."/>
            <person name="Roberts A."/>
            <person name="Saif S."/>
            <person name="Shea T."/>
            <person name="Shenoy N."/>
            <person name="Sisk P."/>
            <person name="Stolte C."/>
            <person name="Sykes S."/>
            <person name="White J."/>
            <person name="Yandava C."/>
            <person name="Haas B."/>
            <person name="Henn M.R."/>
            <person name="Nusbaum C."/>
            <person name="Birren B."/>
        </authorList>
    </citation>
    <scope>NUCLEOTIDE SEQUENCE [LARGE SCALE GENOMIC DNA]</scope>
</reference>
<protein>
    <submittedName>
        <fullName evidence="1">ATP binding protein</fullName>
    </submittedName>
</protein>
<dbReference type="InParanoid" id="A0A1S0TLA3"/>
<dbReference type="KEGG" id="loa:LOAG_12400"/>
<dbReference type="CTD" id="9949862"/>
<feature type="non-terminal residue" evidence="1">
    <location>
        <position position="1"/>
    </location>
</feature>
<evidence type="ECO:0000313" key="1">
    <source>
        <dbReference type="EMBL" id="EFO16107.1"/>
    </source>
</evidence>
<proteinExistence type="predicted"/>
<dbReference type="EMBL" id="JH712831">
    <property type="protein sequence ID" value="EFO16107.1"/>
    <property type="molecule type" value="Genomic_DNA"/>
</dbReference>
<dbReference type="RefSeq" id="XP_003147961.1">
    <property type="nucleotide sequence ID" value="XM_003147913.1"/>
</dbReference>
<dbReference type="AlphaFoldDB" id="A0A1S0TLA3"/>
<sequence>NCMHNKCVMHEIPFALKQRIDLKEEPFGDKEKMMLIKLNNSLIELKHSRRFLLHNCILATILNTMTNTKQILPKALITLIDCDDGTDNIAKRRHRFMDVIFFLHNIVSDEKKKQNEKYYNM</sequence>
<organism evidence="1">
    <name type="scientific">Loa loa</name>
    <name type="common">Eye worm</name>
    <name type="synonym">Filaria loa</name>
    <dbReference type="NCBI Taxonomy" id="7209"/>
    <lineage>
        <taxon>Eukaryota</taxon>
        <taxon>Metazoa</taxon>
        <taxon>Ecdysozoa</taxon>
        <taxon>Nematoda</taxon>
        <taxon>Chromadorea</taxon>
        <taxon>Rhabditida</taxon>
        <taxon>Spirurina</taxon>
        <taxon>Spiruromorpha</taxon>
        <taxon>Filarioidea</taxon>
        <taxon>Onchocercidae</taxon>
        <taxon>Loa</taxon>
    </lineage>
</organism>